<proteinExistence type="predicted"/>
<name>A0AC61MUR2_9FIRM</name>
<keyword evidence="2" id="KW-1185">Reference proteome</keyword>
<sequence>MKEKNKIRTGESAGTPGISGKVWNGMRNALKVFRKRWRFFLIVFMLVFLALCGYHYFVNKHTASTVLSLDYEEASKGLTPNRTRFNIFEIQGGEVMERLIEYAGLEGKITPKELSECINVQATHDKSISGSVNYISTSFVVEFTVNGAMAGRTAEDMLSLLCKAYREYFVEHYGYNHSILSFEIDDLKFNDEYLTAVDLLDLKCSQLEKYVQLRRRESKNYQEPDTGITFSALEQRVNNFYDYDLAKLRSYVIENGIANDRAGLISMLDYKIRMDRLMYSKLMAAYDEDNNGIRMYDAAMSAVVMIPTQDQTMQYYMSRTKTGMDNMALHADAQLAGATERLEQIEYSTYLTEKLKTRLSDRKKKAKADAMIHEMDETLDKLAADIQTADSAYTSARARNYISFSDDSRGFKDQIDLVHSLLYSVLALIALLACVLLWKILSDKEKEV</sequence>
<dbReference type="EMBL" id="CP068393">
    <property type="protein sequence ID" value="QUC65856.1"/>
    <property type="molecule type" value="Genomic_DNA"/>
</dbReference>
<accession>A0AC61MUR2</accession>
<organism evidence="1 2">
    <name type="scientific">Aristaeella hokkaidonensis</name>
    <dbReference type="NCBI Taxonomy" id="3046382"/>
    <lineage>
        <taxon>Bacteria</taxon>
        <taxon>Bacillati</taxon>
        <taxon>Bacillota</taxon>
        <taxon>Clostridia</taxon>
        <taxon>Eubacteriales</taxon>
        <taxon>Aristaeellaceae</taxon>
        <taxon>Aristaeella</taxon>
    </lineage>
</organism>
<evidence type="ECO:0000313" key="2">
    <source>
        <dbReference type="Proteomes" id="UP000682782"/>
    </source>
</evidence>
<evidence type="ECO:0000313" key="1">
    <source>
        <dbReference type="EMBL" id="QUC65856.1"/>
    </source>
</evidence>
<dbReference type="Proteomes" id="UP000682782">
    <property type="component" value="Chromosome"/>
</dbReference>
<gene>
    <name evidence="1" type="ORF">JYE49_08130</name>
</gene>
<protein>
    <submittedName>
        <fullName evidence="1">Uncharacterized protein</fullName>
    </submittedName>
</protein>
<reference evidence="1" key="1">
    <citation type="submission" date="2021-01" db="EMBL/GenBank/DDBJ databases">
        <title>Complete genome sequence of Clostridiales bacterium R-7.</title>
        <authorList>
            <person name="Mahoney-Kurpe S.C."/>
            <person name="Palevich N."/>
            <person name="Koike S."/>
            <person name="Moon C.D."/>
            <person name="Attwood G.T."/>
        </authorList>
    </citation>
    <scope>NUCLEOTIDE SEQUENCE</scope>
    <source>
        <strain evidence="1">R-7</strain>
    </source>
</reference>